<comment type="similarity">
    <text evidence="1">Belongs to the glycosyltransferase 2 family.</text>
</comment>
<evidence type="ECO:0000259" key="4">
    <source>
        <dbReference type="Pfam" id="PF00535"/>
    </source>
</evidence>
<name>A0A940IFU5_9BACT</name>
<dbReference type="Pfam" id="PF00535">
    <property type="entry name" value="Glycos_transf_2"/>
    <property type="match status" value="1"/>
</dbReference>
<protein>
    <submittedName>
        <fullName evidence="5">Glycosyltransferase family 2 protein</fullName>
    </submittedName>
</protein>
<dbReference type="EMBL" id="JADIMJ010000018">
    <property type="protein sequence ID" value="MBO8453264.1"/>
    <property type="molecule type" value="Genomic_DNA"/>
</dbReference>
<evidence type="ECO:0000256" key="2">
    <source>
        <dbReference type="ARBA" id="ARBA00022676"/>
    </source>
</evidence>
<keyword evidence="3" id="KW-0808">Transferase</keyword>
<gene>
    <name evidence="5" type="ORF">IAC07_00900</name>
</gene>
<proteinExistence type="inferred from homology"/>
<dbReference type="InterPro" id="IPR001173">
    <property type="entry name" value="Glyco_trans_2-like"/>
</dbReference>
<keyword evidence="2" id="KW-0328">Glycosyltransferase</keyword>
<dbReference type="GO" id="GO:0016757">
    <property type="term" value="F:glycosyltransferase activity"/>
    <property type="evidence" value="ECO:0007669"/>
    <property type="project" value="UniProtKB-KW"/>
</dbReference>
<dbReference type="PANTHER" id="PTHR43179:SF12">
    <property type="entry name" value="GALACTOFURANOSYLTRANSFERASE GLFT2"/>
    <property type="match status" value="1"/>
</dbReference>
<accession>A0A940IFU5</accession>
<dbReference type="SUPFAM" id="SSF53448">
    <property type="entry name" value="Nucleotide-diphospho-sugar transferases"/>
    <property type="match status" value="1"/>
</dbReference>
<evidence type="ECO:0000256" key="3">
    <source>
        <dbReference type="ARBA" id="ARBA00022679"/>
    </source>
</evidence>
<dbReference type="PANTHER" id="PTHR43179">
    <property type="entry name" value="RHAMNOSYLTRANSFERASE WBBL"/>
    <property type="match status" value="1"/>
</dbReference>
<evidence type="ECO:0000313" key="6">
    <source>
        <dbReference type="Proteomes" id="UP000771749"/>
    </source>
</evidence>
<dbReference type="AlphaFoldDB" id="A0A940IFU5"/>
<organism evidence="5 6">
    <name type="scientific">Candidatus Cryptobacteroides gallistercoris</name>
    <dbReference type="NCBI Taxonomy" id="2840765"/>
    <lineage>
        <taxon>Bacteria</taxon>
        <taxon>Pseudomonadati</taxon>
        <taxon>Bacteroidota</taxon>
        <taxon>Bacteroidia</taxon>
        <taxon>Bacteroidales</taxon>
        <taxon>Candidatus Cryptobacteroides</taxon>
    </lineage>
</organism>
<feature type="domain" description="Glycosyltransferase 2-like" evidence="4">
    <location>
        <begin position="5"/>
        <end position="144"/>
    </location>
</feature>
<dbReference type="Gene3D" id="3.90.550.10">
    <property type="entry name" value="Spore Coat Polysaccharide Biosynthesis Protein SpsA, Chain A"/>
    <property type="match status" value="1"/>
</dbReference>
<reference evidence="5" key="2">
    <citation type="journal article" date="2021" name="PeerJ">
        <title>Extensive microbial diversity within the chicken gut microbiome revealed by metagenomics and culture.</title>
        <authorList>
            <person name="Gilroy R."/>
            <person name="Ravi A."/>
            <person name="Getino M."/>
            <person name="Pursley I."/>
            <person name="Horton D.L."/>
            <person name="Alikhan N.F."/>
            <person name="Baker D."/>
            <person name="Gharbi K."/>
            <person name="Hall N."/>
            <person name="Watson M."/>
            <person name="Adriaenssens E.M."/>
            <person name="Foster-Nyarko E."/>
            <person name="Jarju S."/>
            <person name="Secka A."/>
            <person name="Antonio M."/>
            <person name="Oren A."/>
            <person name="Chaudhuri R.R."/>
            <person name="La Ragione R."/>
            <person name="Hildebrand F."/>
            <person name="Pallen M.J."/>
        </authorList>
    </citation>
    <scope>NUCLEOTIDE SEQUENCE</scope>
    <source>
        <strain evidence="5">F1-3629</strain>
    </source>
</reference>
<dbReference type="Proteomes" id="UP000771749">
    <property type="component" value="Unassembled WGS sequence"/>
</dbReference>
<dbReference type="InterPro" id="IPR029044">
    <property type="entry name" value="Nucleotide-diphossugar_trans"/>
</dbReference>
<evidence type="ECO:0000256" key="1">
    <source>
        <dbReference type="ARBA" id="ARBA00006739"/>
    </source>
</evidence>
<reference evidence="5" key="1">
    <citation type="submission" date="2020-10" db="EMBL/GenBank/DDBJ databases">
        <authorList>
            <person name="Gilroy R."/>
        </authorList>
    </citation>
    <scope>NUCLEOTIDE SEQUENCE</scope>
    <source>
        <strain evidence="5">F1-3629</strain>
    </source>
</reference>
<evidence type="ECO:0000313" key="5">
    <source>
        <dbReference type="EMBL" id="MBO8453264.1"/>
    </source>
</evidence>
<comment type="caution">
    <text evidence="5">The sequence shown here is derived from an EMBL/GenBank/DDBJ whole genome shotgun (WGS) entry which is preliminary data.</text>
</comment>
<sequence length="274" mass="30363">MEAAVLMTVHNRKDKTLACLYSFMPQAVSLTAEGRFAFSIWMTDDGCTDGTADAVVSAFPHVHIVKGDGNLYWNRGMCAAWSASLPSCPDFFLWLNDDILLKPGALQTLFEISSAMGHKAIVVGTAEGSDGTLSYGGRTRKGRIIVPDRTIPVGCDIFNGNLVLVPRHVFDRIGILDHFYTHGFGDYDYGIRAEKAGLVSVVAPGVLAVCDRNPGIPVWRDSSYRLRERYRALSRPVGRPFREQFVYDIRSGGLLWAVFHFISLNLKVLFPVMK</sequence>